<comment type="caution">
    <text evidence="1">The sequence shown here is derived from an EMBL/GenBank/DDBJ whole genome shotgun (WGS) entry which is preliminary data.</text>
</comment>
<sequence length="80" mass="9475">MTYKWEKESLEKYGKEVTQNLIRQQKKYESMKIDNDCEHCGRRNEGAMIEPKNGEPFILHFGLWSNGRCNYCGRKNGTKK</sequence>
<reference evidence="1 2" key="1">
    <citation type="submission" date="2019-09" db="EMBL/GenBank/DDBJ databases">
        <authorList>
            <person name="Geng P."/>
            <person name="Wan X."/>
            <person name="Zhou G."/>
            <person name="Yuan Z."/>
            <person name="Hu X."/>
        </authorList>
    </citation>
    <scope>NUCLEOTIDE SEQUENCE [LARGE SCALE GENOMIC DNA]</scope>
    <source>
        <strain evidence="1 2">EFR-4</strain>
    </source>
</reference>
<dbReference type="AlphaFoldDB" id="A0A5M9GFA5"/>
<evidence type="ECO:0000313" key="1">
    <source>
        <dbReference type="EMBL" id="KAA8473252.1"/>
    </source>
</evidence>
<gene>
    <name evidence="1" type="ORF">FYW06_27790</name>
</gene>
<dbReference type="EMBL" id="VXCE01000042">
    <property type="protein sequence ID" value="KAA8473252.1"/>
    <property type="molecule type" value="Genomic_DNA"/>
</dbReference>
<proteinExistence type="predicted"/>
<dbReference type="Proteomes" id="UP000325411">
    <property type="component" value="Unassembled WGS sequence"/>
</dbReference>
<name>A0A5M9GFA5_9BACI</name>
<dbReference type="RefSeq" id="WP_153623537.1">
    <property type="nucleotide sequence ID" value="NZ_CP064082.1"/>
</dbReference>
<protein>
    <submittedName>
        <fullName evidence="1">Uncharacterized protein</fullName>
    </submittedName>
</protein>
<evidence type="ECO:0000313" key="2">
    <source>
        <dbReference type="Proteomes" id="UP000325411"/>
    </source>
</evidence>
<organism evidence="1 2">
    <name type="scientific">Bacillus paranthracis</name>
    <dbReference type="NCBI Taxonomy" id="2026186"/>
    <lineage>
        <taxon>Bacteria</taxon>
        <taxon>Bacillati</taxon>
        <taxon>Bacillota</taxon>
        <taxon>Bacilli</taxon>
        <taxon>Bacillales</taxon>
        <taxon>Bacillaceae</taxon>
        <taxon>Bacillus</taxon>
        <taxon>Bacillus cereus group</taxon>
    </lineage>
</organism>
<accession>A0A5M9GFA5</accession>